<dbReference type="STRING" id="1908237.BEN47_03020"/>
<reference evidence="8 9" key="1">
    <citation type="submission" date="2016-08" db="EMBL/GenBank/DDBJ databases">
        <title>Hymenobacter coccineus sp. nov., Hymenobacter lapidarius sp. nov. and Hymenobacter glacialis sp. nov., isolated from Antarctic soil.</title>
        <authorList>
            <person name="Sedlacek I."/>
            <person name="Kralova S."/>
            <person name="Kyrova K."/>
            <person name="Maslanova I."/>
            <person name="Stankova E."/>
            <person name="Vrbovska V."/>
            <person name="Nemec M."/>
            <person name="Bartak M."/>
            <person name="Svec P."/>
            <person name="Busse H.-J."/>
            <person name="Pantucek R."/>
        </authorList>
    </citation>
    <scope>NUCLEOTIDE SEQUENCE [LARGE SCALE GENOMIC DNA]</scope>
    <source>
        <strain evidence="8 9">CCM 8643</strain>
    </source>
</reference>
<keyword evidence="2" id="KW-0229">DNA integration</keyword>
<dbReference type="InterPro" id="IPR050090">
    <property type="entry name" value="Tyrosine_recombinase_XerCD"/>
</dbReference>
<dbReference type="Pfam" id="PF00589">
    <property type="entry name" value="Phage_integrase"/>
    <property type="match status" value="1"/>
</dbReference>
<accession>A0A1G1T0F7</accession>
<dbReference type="GO" id="GO:0015074">
    <property type="term" value="P:DNA integration"/>
    <property type="evidence" value="ECO:0007669"/>
    <property type="project" value="UniProtKB-KW"/>
</dbReference>
<dbReference type="Proteomes" id="UP000176294">
    <property type="component" value="Unassembled WGS sequence"/>
</dbReference>
<dbReference type="InterPro" id="IPR025269">
    <property type="entry name" value="SAM-like_dom"/>
</dbReference>
<evidence type="ECO:0000256" key="1">
    <source>
        <dbReference type="ARBA" id="ARBA00008857"/>
    </source>
</evidence>
<dbReference type="PANTHER" id="PTHR30349">
    <property type="entry name" value="PHAGE INTEGRASE-RELATED"/>
    <property type="match status" value="1"/>
</dbReference>
<dbReference type="InterPro" id="IPR002104">
    <property type="entry name" value="Integrase_catalytic"/>
</dbReference>
<dbReference type="InterPro" id="IPR013762">
    <property type="entry name" value="Integrase-like_cat_sf"/>
</dbReference>
<dbReference type="PROSITE" id="PS51898">
    <property type="entry name" value="TYR_RECOMBINASE"/>
    <property type="match status" value="1"/>
</dbReference>
<dbReference type="GO" id="GO:0003677">
    <property type="term" value="F:DNA binding"/>
    <property type="evidence" value="ECO:0007669"/>
    <property type="project" value="UniProtKB-UniRule"/>
</dbReference>
<evidence type="ECO:0000313" key="8">
    <source>
        <dbReference type="EMBL" id="OGX84349.1"/>
    </source>
</evidence>
<organism evidence="8 9">
    <name type="scientific">Hymenobacter lapidarius</name>
    <dbReference type="NCBI Taxonomy" id="1908237"/>
    <lineage>
        <taxon>Bacteria</taxon>
        <taxon>Pseudomonadati</taxon>
        <taxon>Bacteroidota</taxon>
        <taxon>Cytophagia</taxon>
        <taxon>Cytophagales</taxon>
        <taxon>Hymenobacteraceae</taxon>
        <taxon>Hymenobacter</taxon>
    </lineage>
</organism>
<feature type="domain" description="Tyr recombinase" evidence="6">
    <location>
        <begin position="215"/>
        <end position="404"/>
    </location>
</feature>
<dbReference type="Pfam" id="PF13102">
    <property type="entry name" value="Phage_int_SAM_5"/>
    <property type="match status" value="1"/>
</dbReference>
<sequence length="419" mass="47512">MLRTKYYLTRADGDGPTALYAACFLEGKRKKIYLPITVVPSEWDATKQKFRRSRTNWSEDNTLLEFLAKELDKAATKLAAQGTPATPDDLRALVGKLTGAAAPPPAPEGLLVQLAAWIEECRRDKTPSTIKSYRTLVGHLTAYAKIRRLNLQYTSVDADFVEGFKTYLLKTVGIANTSINNNIKYLKAFLNAMFEQGKHEFAHFKRFRKLEAALPEVVYLTAAEKNRLFTLNLEPLPYLEHTRDVFLFECETGLRFSDVYALRPEQVGEGFLLLTTQKTADLLRVPLSPLAQSILTRYAGHREGRALPVKSNQKTNQDLKIIARLARLNTPTTTTQHRGSERVATTRPKHELICTHTARRTFVTLALEGGMRPETVMRITGHKDYKTLHRYLKITDAVVQDEFAQYVERQNTPLMRVAV</sequence>
<keyword evidence="9" id="KW-1185">Reference proteome</keyword>
<gene>
    <name evidence="8" type="ORF">BEN47_03020</name>
</gene>
<keyword evidence="4" id="KW-0233">DNA recombination</keyword>
<keyword evidence="3 5" id="KW-0238">DNA-binding</keyword>
<dbReference type="InterPro" id="IPR044068">
    <property type="entry name" value="CB"/>
</dbReference>
<name>A0A1G1T0F7_9BACT</name>
<dbReference type="OrthoDB" id="1493636at2"/>
<comment type="similarity">
    <text evidence="1">Belongs to the 'phage' integrase family.</text>
</comment>
<dbReference type="PROSITE" id="PS51900">
    <property type="entry name" value="CB"/>
    <property type="match status" value="1"/>
</dbReference>
<dbReference type="PANTHER" id="PTHR30349:SF64">
    <property type="entry name" value="PROPHAGE INTEGRASE INTD-RELATED"/>
    <property type="match status" value="1"/>
</dbReference>
<feature type="domain" description="Core-binding (CB)" evidence="7">
    <location>
        <begin position="112"/>
        <end position="194"/>
    </location>
</feature>
<dbReference type="Gene3D" id="1.10.150.130">
    <property type="match status" value="1"/>
</dbReference>
<dbReference type="CDD" id="cd01185">
    <property type="entry name" value="INTN1_C_like"/>
    <property type="match status" value="1"/>
</dbReference>
<dbReference type="InterPro" id="IPR035386">
    <property type="entry name" value="Arm-DNA-bind_5"/>
</dbReference>
<dbReference type="Pfam" id="PF17293">
    <property type="entry name" value="Arm-DNA-bind_5"/>
    <property type="match status" value="1"/>
</dbReference>
<dbReference type="AlphaFoldDB" id="A0A1G1T0F7"/>
<evidence type="ECO:0000256" key="5">
    <source>
        <dbReference type="PROSITE-ProRule" id="PRU01248"/>
    </source>
</evidence>
<evidence type="ECO:0000259" key="7">
    <source>
        <dbReference type="PROSITE" id="PS51900"/>
    </source>
</evidence>
<dbReference type="GO" id="GO:0006310">
    <property type="term" value="P:DNA recombination"/>
    <property type="evidence" value="ECO:0007669"/>
    <property type="project" value="UniProtKB-KW"/>
</dbReference>
<comment type="caution">
    <text evidence="8">The sequence shown here is derived from an EMBL/GenBank/DDBJ whole genome shotgun (WGS) entry which is preliminary data.</text>
</comment>
<dbReference type="SUPFAM" id="SSF56349">
    <property type="entry name" value="DNA breaking-rejoining enzymes"/>
    <property type="match status" value="1"/>
</dbReference>
<proteinExistence type="inferred from homology"/>
<evidence type="ECO:0000256" key="3">
    <source>
        <dbReference type="ARBA" id="ARBA00023125"/>
    </source>
</evidence>
<evidence type="ECO:0000256" key="4">
    <source>
        <dbReference type="ARBA" id="ARBA00023172"/>
    </source>
</evidence>
<protein>
    <recommendedName>
        <fullName evidence="10">Tyr recombinase domain-containing protein</fullName>
    </recommendedName>
</protein>
<evidence type="ECO:0008006" key="10">
    <source>
        <dbReference type="Google" id="ProtNLM"/>
    </source>
</evidence>
<dbReference type="InterPro" id="IPR010998">
    <property type="entry name" value="Integrase_recombinase_N"/>
</dbReference>
<evidence type="ECO:0000313" key="9">
    <source>
        <dbReference type="Proteomes" id="UP000176294"/>
    </source>
</evidence>
<dbReference type="InterPro" id="IPR011010">
    <property type="entry name" value="DNA_brk_join_enz"/>
</dbReference>
<dbReference type="EMBL" id="MDZB01000120">
    <property type="protein sequence ID" value="OGX84349.1"/>
    <property type="molecule type" value="Genomic_DNA"/>
</dbReference>
<dbReference type="RefSeq" id="WP_070728899.1">
    <property type="nucleotide sequence ID" value="NZ_MDZB01000120.1"/>
</dbReference>
<dbReference type="Gene3D" id="1.10.443.10">
    <property type="entry name" value="Intergrase catalytic core"/>
    <property type="match status" value="1"/>
</dbReference>
<evidence type="ECO:0000256" key="2">
    <source>
        <dbReference type="ARBA" id="ARBA00022908"/>
    </source>
</evidence>
<evidence type="ECO:0000259" key="6">
    <source>
        <dbReference type="PROSITE" id="PS51898"/>
    </source>
</evidence>